<evidence type="ECO:0000256" key="4">
    <source>
        <dbReference type="ARBA" id="ARBA00023141"/>
    </source>
</evidence>
<keyword evidence="3" id="KW-0028">Amino-acid biosynthesis</keyword>
<accession>A0A212KKU1</accession>
<dbReference type="Gene3D" id="3.40.190.10">
    <property type="entry name" value="Periplasmic binding protein-like II"/>
    <property type="match status" value="2"/>
</dbReference>
<dbReference type="InterPro" id="IPR001086">
    <property type="entry name" value="Preph_deHydtase"/>
</dbReference>
<dbReference type="GO" id="GO:0005737">
    <property type="term" value="C:cytoplasm"/>
    <property type="evidence" value="ECO:0007669"/>
    <property type="project" value="TreeGrafter"/>
</dbReference>
<feature type="site" description="Essential for prephenate dehydratase activity" evidence="8">
    <location>
        <position position="181"/>
    </location>
</feature>
<keyword evidence="4" id="KW-0057">Aromatic amino acid biosynthesis</keyword>
<evidence type="ECO:0000256" key="2">
    <source>
        <dbReference type="ARBA" id="ARBA00013147"/>
    </source>
</evidence>
<keyword evidence="6" id="KW-0456">Lyase</keyword>
<evidence type="ECO:0000256" key="7">
    <source>
        <dbReference type="ARBA" id="ARBA00047848"/>
    </source>
</evidence>
<comment type="pathway">
    <text evidence="1">Amino-acid biosynthesis; L-phenylalanine biosynthesis; phenylpyruvate from prephenate: step 1/1.</text>
</comment>
<name>A0A212KKU1_9PROT</name>
<reference evidence="10" key="1">
    <citation type="submission" date="2016-04" db="EMBL/GenBank/DDBJ databases">
        <authorList>
            <person name="Evans L.H."/>
            <person name="Alamgir A."/>
            <person name="Owens N."/>
            <person name="Weber N.D."/>
            <person name="Virtaneva K."/>
            <person name="Barbian K."/>
            <person name="Babar A."/>
            <person name="Rosenke K."/>
        </authorList>
    </citation>
    <scope>NUCLEOTIDE SEQUENCE</scope>
    <source>
        <strain evidence="10">86</strain>
    </source>
</reference>
<sequence length="296" mass="32263">MYEEIAKKYEGGRIAFQGFPGAYSQIACARVFPEMQALPCTTFEDAFVAVADGEAQLAMIPVDNSVAGRVADVHHLLPNSSLYIIGEQYEEVHHHLLAVKGATLDSIRRVRSHVHAISQCRKLIRAMKLTPLVTADTSGAAAEVAKLGDPTEAAIASSLAAEIHGLVSLMTNVEDAAYNTTRFLIMAKEPMPQPEDDGTVVTSFIFRVRNVPAALYKAMGGFATNGVNMTKLESYQIGGAFVATQFFAEIEGHPDSRPVRLALDELKFFTEELRVLGCFSAPPFRFANRRARAQAE</sequence>
<gene>
    <name evidence="10" type="ORF">KL86APRO_20538</name>
</gene>
<dbReference type="PANTHER" id="PTHR21022:SF19">
    <property type="entry name" value="PREPHENATE DEHYDRATASE-RELATED"/>
    <property type="match status" value="1"/>
</dbReference>
<dbReference type="Gene3D" id="3.30.70.260">
    <property type="match status" value="1"/>
</dbReference>
<evidence type="ECO:0000256" key="8">
    <source>
        <dbReference type="PIRSR" id="PIRSR001500-2"/>
    </source>
</evidence>
<dbReference type="EC" id="4.2.1.51" evidence="2"/>
<dbReference type="SUPFAM" id="SSF55021">
    <property type="entry name" value="ACT-like"/>
    <property type="match status" value="1"/>
</dbReference>
<evidence type="ECO:0000256" key="3">
    <source>
        <dbReference type="ARBA" id="ARBA00022605"/>
    </source>
</evidence>
<comment type="catalytic activity">
    <reaction evidence="7">
        <text>prephenate + H(+) = 3-phenylpyruvate + CO2 + H2O</text>
        <dbReference type="Rhea" id="RHEA:21648"/>
        <dbReference type="ChEBI" id="CHEBI:15377"/>
        <dbReference type="ChEBI" id="CHEBI:15378"/>
        <dbReference type="ChEBI" id="CHEBI:16526"/>
        <dbReference type="ChEBI" id="CHEBI:18005"/>
        <dbReference type="ChEBI" id="CHEBI:29934"/>
        <dbReference type="EC" id="4.2.1.51"/>
    </reaction>
</comment>
<proteinExistence type="predicted"/>
<evidence type="ECO:0000256" key="6">
    <source>
        <dbReference type="ARBA" id="ARBA00023239"/>
    </source>
</evidence>
<dbReference type="CDD" id="cd04905">
    <property type="entry name" value="ACT_CM-PDT"/>
    <property type="match status" value="1"/>
</dbReference>
<evidence type="ECO:0000259" key="9">
    <source>
        <dbReference type="PROSITE" id="PS51171"/>
    </source>
</evidence>
<dbReference type="CDD" id="cd13631">
    <property type="entry name" value="PBP2_Ct-PDT_like"/>
    <property type="match status" value="1"/>
</dbReference>
<dbReference type="AlphaFoldDB" id="A0A212KKU1"/>
<dbReference type="Pfam" id="PF00800">
    <property type="entry name" value="PDT"/>
    <property type="match status" value="1"/>
</dbReference>
<organism evidence="10">
    <name type="scientific">uncultured Alphaproteobacteria bacterium</name>
    <dbReference type="NCBI Taxonomy" id="91750"/>
    <lineage>
        <taxon>Bacteria</taxon>
        <taxon>Pseudomonadati</taxon>
        <taxon>Pseudomonadota</taxon>
        <taxon>Alphaproteobacteria</taxon>
        <taxon>environmental samples</taxon>
    </lineage>
</organism>
<dbReference type="EMBL" id="FLUO01000002">
    <property type="protein sequence ID" value="SBW12289.1"/>
    <property type="molecule type" value="Genomic_DNA"/>
</dbReference>
<dbReference type="InterPro" id="IPR008242">
    <property type="entry name" value="Chor_mutase/pphenate_deHydtase"/>
</dbReference>
<feature type="domain" description="Prephenate dehydratase" evidence="9">
    <location>
        <begin position="13"/>
        <end position="188"/>
    </location>
</feature>
<dbReference type="PANTHER" id="PTHR21022">
    <property type="entry name" value="PREPHENATE DEHYDRATASE P PROTEIN"/>
    <property type="match status" value="1"/>
</dbReference>
<protein>
    <recommendedName>
        <fullName evidence="2">prephenate dehydratase</fullName>
        <ecNumber evidence="2">4.2.1.51</ecNumber>
    </recommendedName>
</protein>
<dbReference type="NCBIfam" id="NF008866">
    <property type="entry name" value="PRK11899.1"/>
    <property type="match status" value="1"/>
</dbReference>
<dbReference type="InterPro" id="IPR045865">
    <property type="entry name" value="ACT-like_dom_sf"/>
</dbReference>
<dbReference type="PROSITE" id="PS51171">
    <property type="entry name" value="PREPHENATE_DEHYDR_3"/>
    <property type="match status" value="1"/>
</dbReference>
<evidence type="ECO:0000313" key="10">
    <source>
        <dbReference type="EMBL" id="SBW12289.1"/>
    </source>
</evidence>
<dbReference type="PIRSF" id="PIRSF001500">
    <property type="entry name" value="Chor_mut_pdt_Ppr"/>
    <property type="match status" value="1"/>
</dbReference>
<dbReference type="UniPathway" id="UPA00121">
    <property type="reaction ID" value="UER00345"/>
</dbReference>
<evidence type="ECO:0000256" key="1">
    <source>
        <dbReference type="ARBA" id="ARBA00004741"/>
    </source>
</evidence>
<keyword evidence="5" id="KW-0584">Phenylalanine biosynthesis</keyword>
<evidence type="ECO:0000256" key="5">
    <source>
        <dbReference type="ARBA" id="ARBA00023222"/>
    </source>
</evidence>
<dbReference type="SUPFAM" id="SSF53850">
    <property type="entry name" value="Periplasmic binding protein-like II"/>
    <property type="match status" value="1"/>
</dbReference>
<dbReference type="GO" id="GO:0009094">
    <property type="term" value="P:L-phenylalanine biosynthetic process"/>
    <property type="evidence" value="ECO:0007669"/>
    <property type="project" value="UniProtKB-UniPathway"/>
</dbReference>
<dbReference type="GO" id="GO:0004664">
    <property type="term" value="F:prephenate dehydratase activity"/>
    <property type="evidence" value="ECO:0007669"/>
    <property type="project" value="UniProtKB-EC"/>
</dbReference>